<organism evidence="1 2">
    <name type="scientific">Fragilariopsis cylindrus CCMP1102</name>
    <dbReference type="NCBI Taxonomy" id="635003"/>
    <lineage>
        <taxon>Eukaryota</taxon>
        <taxon>Sar</taxon>
        <taxon>Stramenopiles</taxon>
        <taxon>Ochrophyta</taxon>
        <taxon>Bacillariophyta</taxon>
        <taxon>Bacillariophyceae</taxon>
        <taxon>Bacillariophycidae</taxon>
        <taxon>Bacillariales</taxon>
        <taxon>Bacillariaceae</taxon>
        <taxon>Fragilariopsis</taxon>
    </lineage>
</organism>
<reference evidence="1 2" key="1">
    <citation type="submission" date="2016-09" db="EMBL/GenBank/DDBJ databases">
        <title>Extensive genetic diversity and differential bi-allelic expression allows diatom success in the polar Southern Ocean.</title>
        <authorList>
            <consortium name="DOE Joint Genome Institute"/>
            <person name="Mock T."/>
            <person name="Otillar R.P."/>
            <person name="Strauss J."/>
            <person name="Dupont C."/>
            <person name="Frickenhaus S."/>
            <person name="Maumus F."/>
            <person name="Mcmullan M."/>
            <person name="Sanges R."/>
            <person name="Schmutz J."/>
            <person name="Toseland A."/>
            <person name="Valas R."/>
            <person name="Veluchamy A."/>
            <person name="Ward B.J."/>
            <person name="Allen A."/>
            <person name="Barry K."/>
            <person name="Falciatore A."/>
            <person name="Ferrante M."/>
            <person name="Fortunato A.E."/>
            <person name="Gloeckner G."/>
            <person name="Gruber A."/>
            <person name="Hipkin R."/>
            <person name="Janech M."/>
            <person name="Kroth P."/>
            <person name="Leese F."/>
            <person name="Lindquist E."/>
            <person name="Lyon B.R."/>
            <person name="Martin J."/>
            <person name="Mayer C."/>
            <person name="Parker M."/>
            <person name="Quesneville H."/>
            <person name="Raymond J."/>
            <person name="Uhlig C."/>
            <person name="Valentin K.U."/>
            <person name="Worden A.Z."/>
            <person name="Armbrust E.V."/>
            <person name="Bowler C."/>
            <person name="Green B."/>
            <person name="Moulton V."/>
            <person name="Van Oosterhout C."/>
            <person name="Grigoriev I."/>
        </authorList>
    </citation>
    <scope>NUCLEOTIDE SEQUENCE [LARGE SCALE GENOMIC DNA]</scope>
    <source>
        <strain evidence="1 2">CCMP1102</strain>
    </source>
</reference>
<protein>
    <submittedName>
        <fullName evidence="1">Uncharacterized protein</fullName>
    </submittedName>
</protein>
<gene>
    <name evidence="1" type="ORF">FRACYDRAFT_243512</name>
</gene>
<proteinExistence type="predicted"/>
<accession>A0A1E7F4E4</accession>
<keyword evidence="2" id="KW-1185">Reference proteome</keyword>
<evidence type="ECO:0000313" key="1">
    <source>
        <dbReference type="EMBL" id="OEU13009.1"/>
    </source>
</evidence>
<dbReference type="KEGG" id="fcy:FRACYDRAFT_243512"/>
<dbReference type="Proteomes" id="UP000095751">
    <property type="component" value="Unassembled WGS sequence"/>
</dbReference>
<name>A0A1E7F4E4_9STRA</name>
<sequence>MTYSMCQFPLHRKDEWNTFWALINEALYGPERHYLLILVKAFSSHNNHLRAGTNLALLKPLAHAQHTTINVVRGLIQEASEQLDMCKAYDGTRKITSKRTSRKFLTMEIRRWGLNWQ</sequence>
<evidence type="ECO:0000313" key="2">
    <source>
        <dbReference type="Proteomes" id="UP000095751"/>
    </source>
</evidence>
<dbReference type="EMBL" id="KV784363">
    <property type="protein sequence ID" value="OEU13009.1"/>
    <property type="molecule type" value="Genomic_DNA"/>
</dbReference>
<dbReference type="AlphaFoldDB" id="A0A1E7F4E4"/>
<dbReference type="InParanoid" id="A0A1E7F4E4"/>